<protein>
    <submittedName>
        <fullName evidence="1">Uncharacterized protein</fullName>
    </submittedName>
</protein>
<accession>A0A0E9QN54</accession>
<proteinExistence type="predicted"/>
<reference evidence="1" key="1">
    <citation type="submission" date="2014-11" db="EMBL/GenBank/DDBJ databases">
        <authorList>
            <person name="Amaro Gonzalez C."/>
        </authorList>
    </citation>
    <scope>NUCLEOTIDE SEQUENCE</scope>
</reference>
<sequence length="29" mass="3047">MGPGLVSHSQCDVFSATLRGATLSLRLTK</sequence>
<evidence type="ECO:0000313" key="1">
    <source>
        <dbReference type="EMBL" id="JAH17508.1"/>
    </source>
</evidence>
<dbReference type="AlphaFoldDB" id="A0A0E9QN54"/>
<organism evidence="1">
    <name type="scientific">Anguilla anguilla</name>
    <name type="common">European freshwater eel</name>
    <name type="synonym">Muraena anguilla</name>
    <dbReference type="NCBI Taxonomy" id="7936"/>
    <lineage>
        <taxon>Eukaryota</taxon>
        <taxon>Metazoa</taxon>
        <taxon>Chordata</taxon>
        <taxon>Craniata</taxon>
        <taxon>Vertebrata</taxon>
        <taxon>Euteleostomi</taxon>
        <taxon>Actinopterygii</taxon>
        <taxon>Neopterygii</taxon>
        <taxon>Teleostei</taxon>
        <taxon>Anguilliformes</taxon>
        <taxon>Anguillidae</taxon>
        <taxon>Anguilla</taxon>
    </lineage>
</organism>
<dbReference type="EMBL" id="GBXM01091069">
    <property type="protein sequence ID" value="JAH17508.1"/>
    <property type="molecule type" value="Transcribed_RNA"/>
</dbReference>
<name>A0A0E9QN54_ANGAN</name>
<reference evidence="1" key="2">
    <citation type="journal article" date="2015" name="Fish Shellfish Immunol.">
        <title>Early steps in the European eel (Anguilla anguilla)-Vibrio vulnificus interaction in the gills: Role of the RtxA13 toxin.</title>
        <authorList>
            <person name="Callol A."/>
            <person name="Pajuelo D."/>
            <person name="Ebbesson L."/>
            <person name="Teles M."/>
            <person name="MacKenzie S."/>
            <person name="Amaro C."/>
        </authorList>
    </citation>
    <scope>NUCLEOTIDE SEQUENCE</scope>
</reference>